<proteinExistence type="predicted"/>
<gene>
    <name evidence="2" type="ORF">HMPREF0731_0092</name>
</gene>
<organism evidence="2 3">
    <name type="scientific">Pseudoroseomonas cervicalis ATCC 49957</name>
    <dbReference type="NCBI Taxonomy" id="525371"/>
    <lineage>
        <taxon>Bacteria</taxon>
        <taxon>Pseudomonadati</taxon>
        <taxon>Pseudomonadota</taxon>
        <taxon>Alphaproteobacteria</taxon>
        <taxon>Acetobacterales</taxon>
        <taxon>Roseomonadaceae</taxon>
        <taxon>Roseomonas</taxon>
    </lineage>
</organism>
<name>D5RG83_9PROT</name>
<evidence type="ECO:0000256" key="1">
    <source>
        <dbReference type="SAM" id="MobiDB-lite"/>
    </source>
</evidence>
<keyword evidence="3" id="KW-1185">Reference proteome</keyword>
<comment type="caution">
    <text evidence="2">The sequence shown here is derived from an EMBL/GenBank/DDBJ whole genome shotgun (WGS) entry which is preliminary data.</text>
</comment>
<dbReference type="AlphaFoldDB" id="D5RG83"/>
<evidence type="ECO:0000313" key="3">
    <source>
        <dbReference type="Proteomes" id="UP000005324"/>
    </source>
</evidence>
<feature type="region of interest" description="Disordered" evidence="1">
    <location>
        <begin position="1"/>
        <end position="22"/>
    </location>
</feature>
<feature type="non-terminal residue" evidence="2">
    <location>
        <position position="52"/>
    </location>
</feature>
<evidence type="ECO:0000313" key="2">
    <source>
        <dbReference type="EMBL" id="EFH13688.1"/>
    </source>
</evidence>
<dbReference type="HOGENOM" id="CLU_3092328_0_0_5"/>
<sequence length="52" mass="4986">MAGLLRPAGQGEGARPAAAPAAGAEGFAQLLQGVLILPDPATLPVLPQGSAP</sequence>
<reference evidence="2 3" key="1">
    <citation type="submission" date="2010-04" db="EMBL/GenBank/DDBJ databases">
        <authorList>
            <person name="Qin X."/>
            <person name="Bachman B."/>
            <person name="Battles P."/>
            <person name="Bell A."/>
            <person name="Bess C."/>
            <person name="Bickham C."/>
            <person name="Chaboub L."/>
            <person name="Chen D."/>
            <person name="Coyle M."/>
            <person name="Deiros D.R."/>
            <person name="Dinh H."/>
            <person name="Forbes L."/>
            <person name="Fowler G."/>
            <person name="Francisco L."/>
            <person name="Fu Q."/>
            <person name="Gubbala S."/>
            <person name="Hale W."/>
            <person name="Han Y."/>
            <person name="Hemphill L."/>
            <person name="Highlander S.K."/>
            <person name="Hirani K."/>
            <person name="Hogues M."/>
            <person name="Jackson L."/>
            <person name="Jakkamsetti A."/>
            <person name="Javaid M."/>
            <person name="Jiang H."/>
            <person name="Korchina V."/>
            <person name="Kovar C."/>
            <person name="Lara F."/>
            <person name="Lee S."/>
            <person name="Mata R."/>
            <person name="Mathew T."/>
            <person name="Moen C."/>
            <person name="Morales K."/>
            <person name="Munidasa M."/>
            <person name="Nazareth L."/>
            <person name="Ngo R."/>
            <person name="Nguyen L."/>
            <person name="Okwuonu G."/>
            <person name="Ongeri F."/>
            <person name="Patil S."/>
            <person name="Petrosino J."/>
            <person name="Pham C."/>
            <person name="Pham P."/>
            <person name="Pu L.-L."/>
            <person name="Puazo M."/>
            <person name="Raj R."/>
            <person name="Reid J."/>
            <person name="Rouhana J."/>
            <person name="Saada N."/>
            <person name="Shang Y."/>
            <person name="Simmons D."/>
            <person name="Thornton R."/>
            <person name="Warren J."/>
            <person name="Weissenberger G."/>
            <person name="Zhang J."/>
            <person name="Zhang L."/>
            <person name="Zhou C."/>
            <person name="Zhu D."/>
            <person name="Muzny D."/>
            <person name="Worley K."/>
            <person name="Gibbs R."/>
        </authorList>
    </citation>
    <scope>NUCLEOTIDE SEQUENCE [LARGE SCALE GENOMIC DNA]</scope>
    <source>
        <strain evidence="2 3">ATCC 49957</strain>
    </source>
</reference>
<dbReference type="EMBL" id="ADVL01000023">
    <property type="protein sequence ID" value="EFH13688.1"/>
    <property type="molecule type" value="Genomic_DNA"/>
</dbReference>
<dbReference type="Proteomes" id="UP000005324">
    <property type="component" value="Unassembled WGS sequence"/>
</dbReference>
<protein>
    <submittedName>
        <fullName evidence="2">Uncharacterized protein</fullName>
    </submittedName>
</protein>
<accession>D5RG83</accession>